<feature type="non-terminal residue" evidence="2">
    <location>
        <position position="1"/>
    </location>
</feature>
<organism evidence="2 3">
    <name type="scientific">Roseomonas elaeocarpi</name>
    <dbReference type="NCBI Taxonomy" id="907779"/>
    <lineage>
        <taxon>Bacteria</taxon>
        <taxon>Pseudomonadati</taxon>
        <taxon>Pseudomonadota</taxon>
        <taxon>Alphaproteobacteria</taxon>
        <taxon>Acetobacterales</taxon>
        <taxon>Roseomonadaceae</taxon>
        <taxon>Roseomonas</taxon>
    </lineage>
</organism>
<keyword evidence="1" id="KW-1133">Transmembrane helix</keyword>
<feature type="transmembrane region" description="Helical" evidence="1">
    <location>
        <begin position="35"/>
        <end position="54"/>
    </location>
</feature>
<keyword evidence="3" id="KW-1185">Reference proteome</keyword>
<dbReference type="EMBL" id="JBHLUN010000006">
    <property type="protein sequence ID" value="MFC0408282.1"/>
    <property type="molecule type" value="Genomic_DNA"/>
</dbReference>
<comment type="caution">
    <text evidence="2">The sequence shown here is derived from an EMBL/GenBank/DDBJ whole genome shotgun (WGS) entry which is preliminary data.</text>
</comment>
<accession>A0ABV6JRC1</accession>
<reference evidence="2 3" key="1">
    <citation type="submission" date="2024-09" db="EMBL/GenBank/DDBJ databases">
        <authorList>
            <person name="Sun Q."/>
            <person name="Mori K."/>
        </authorList>
    </citation>
    <scope>NUCLEOTIDE SEQUENCE [LARGE SCALE GENOMIC DNA]</scope>
    <source>
        <strain evidence="2 3">TBRC 5777</strain>
    </source>
</reference>
<gene>
    <name evidence="2" type="ORF">ACFFGY_08500</name>
</gene>
<evidence type="ECO:0000256" key="1">
    <source>
        <dbReference type="SAM" id="Phobius"/>
    </source>
</evidence>
<dbReference type="Proteomes" id="UP001589865">
    <property type="component" value="Unassembled WGS sequence"/>
</dbReference>
<sequence length="109" mass="12118">SAVAVLLYCFFILMGGKTPEEIRSLDLLTDLLPGWWWLAVSAAGGIVQLAGLILNIRFLRAASAFGQLLWIGFIVRMVFPIYPWAPLLGLACGWAVPNFFVVARHARDW</sequence>
<proteinExistence type="predicted"/>
<protein>
    <submittedName>
        <fullName evidence="2">Uncharacterized protein</fullName>
    </submittedName>
</protein>
<name>A0ABV6JRC1_9PROT</name>
<keyword evidence="1" id="KW-0472">Membrane</keyword>
<feature type="transmembrane region" description="Helical" evidence="1">
    <location>
        <begin position="61"/>
        <end position="79"/>
    </location>
</feature>
<keyword evidence="1" id="KW-0812">Transmembrane</keyword>
<evidence type="ECO:0000313" key="3">
    <source>
        <dbReference type="Proteomes" id="UP001589865"/>
    </source>
</evidence>
<evidence type="ECO:0000313" key="2">
    <source>
        <dbReference type="EMBL" id="MFC0408282.1"/>
    </source>
</evidence>
<dbReference type="RefSeq" id="WP_377044041.1">
    <property type="nucleotide sequence ID" value="NZ_JBHLUN010000006.1"/>
</dbReference>